<accession>A0ABV2YXL8</accession>
<dbReference type="EMBL" id="JBEZVI010000006">
    <property type="protein sequence ID" value="MEU3710484.1"/>
    <property type="molecule type" value="Genomic_DNA"/>
</dbReference>
<evidence type="ECO:0000313" key="2">
    <source>
        <dbReference type="Proteomes" id="UP001550853"/>
    </source>
</evidence>
<proteinExistence type="predicted"/>
<evidence type="ECO:0000313" key="1">
    <source>
        <dbReference type="EMBL" id="MEU3710484.1"/>
    </source>
</evidence>
<protein>
    <recommendedName>
        <fullName evidence="3">Phage tail protein</fullName>
    </recommendedName>
</protein>
<sequence length="290" mass="30748">MTTNTRPGTVQFGELLLGPGTPYGWKKLTGWNEIPAIDSGSVPRPAAHGAYPGALLAQVRTITLDEMIVRAEPGRIGATVATLEAATPLIDDEQPLLIHLDDRGPLLVHARVVRREVPVDPAYGVGVAVGGAIQFEASDPRRYTPTVQQAGVGLPEPCLPWHADHGHGPRGIPASTGDVVVHNFGSAPAHPVVELWGPVDTPRLTNITTGAVLEYEAILDAGERLTIDTYSGTAVLDTGESLLNAASFESWPEPAFMLGSGLNDLTFRAAPDAPADPRAAALLRWRSAHW</sequence>
<organism evidence="1 2">
    <name type="scientific">Streptomyces catenulae</name>
    <dbReference type="NCBI Taxonomy" id="66875"/>
    <lineage>
        <taxon>Bacteria</taxon>
        <taxon>Bacillati</taxon>
        <taxon>Actinomycetota</taxon>
        <taxon>Actinomycetes</taxon>
        <taxon>Kitasatosporales</taxon>
        <taxon>Streptomycetaceae</taxon>
        <taxon>Streptomyces</taxon>
    </lineage>
</organism>
<evidence type="ECO:0008006" key="3">
    <source>
        <dbReference type="Google" id="ProtNLM"/>
    </source>
</evidence>
<keyword evidence="2" id="KW-1185">Reference proteome</keyword>
<name>A0ABV2YXL8_9ACTN</name>
<gene>
    <name evidence="1" type="ORF">AB0E61_10315</name>
</gene>
<comment type="caution">
    <text evidence="1">The sequence shown here is derived from an EMBL/GenBank/DDBJ whole genome shotgun (WGS) entry which is preliminary data.</text>
</comment>
<dbReference type="RefSeq" id="WP_051739627.1">
    <property type="nucleotide sequence ID" value="NZ_JBEZVI010000006.1"/>
</dbReference>
<reference evidence="1 2" key="1">
    <citation type="submission" date="2024-06" db="EMBL/GenBank/DDBJ databases">
        <title>The Natural Products Discovery Center: Release of the First 8490 Sequenced Strains for Exploring Actinobacteria Biosynthetic Diversity.</title>
        <authorList>
            <person name="Kalkreuter E."/>
            <person name="Kautsar S.A."/>
            <person name="Yang D."/>
            <person name="Bader C.D."/>
            <person name="Teijaro C.N."/>
            <person name="Fluegel L."/>
            <person name="Davis C.M."/>
            <person name="Simpson J.R."/>
            <person name="Lauterbach L."/>
            <person name="Steele A.D."/>
            <person name="Gui C."/>
            <person name="Meng S."/>
            <person name="Li G."/>
            <person name="Viehrig K."/>
            <person name="Ye F."/>
            <person name="Su P."/>
            <person name="Kiefer A.F."/>
            <person name="Nichols A."/>
            <person name="Cepeda A.J."/>
            <person name="Yan W."/>
            <person name="Fan B."/>
            <person name="Jiang Y."/>
            <person name="Adhikari A."/>
            <person name="Zheng C.-J."/>
            <person name="Schuster L."/>
            <person name="Cowan T.M."/>
            <person name="Smanski M.J."/>
            <person name="Chevrette M.G."/>
            <person name="De Carvalho L.P.S."/>
            <person name="Shen B."/>
        </authorList>
    </citation>
    <scope>NUCLEOTIDE SEQUENCE [LARGE SCALE GENOMIC DNA]</scope>
    <source>
        <strain evidence="1 2">NPDC033039</strain>
    </source>
</reference>
<dbReference type="Proteomes" id="UP001550853">
    <property type="component" value="Unassembled WGS sequence"/>
</dbReference>